<proteinExistence type="predicted"/>
<protein>
    <submittedName>
        <fullName evidence="1">Uncharacterized protein</fullName>
    </submittedName>
</protein>
<reference evidence="1 2" key="1">
    <citation type="journal article" date="2023" name="Plants (Basel)">
        <title>Bridging the Gap: Combining Genomics and Transcriptomics Approaches to Understand Stylosanthes scabra, an Orphan Legume from the Brazilian Caatinga.</title>
        <authorList>
            <person name="Ferreira-Neto J.R.C."/>
            <person name="da Silva M.D."/>
            <person name="Binneck E."/>
            <person name="de Melo N.F."/>
            <person name="da Silva R.H."/>
            <person name="de Melo A.L.T.M."/>
            <person name="Pandolfi V."/>
            <person name="Bustamante F.O."/>
            <person name="Brasileiro-Vidal A.C."/>
            <person name="Benko-Iseppon A.M."/>
        </authorList>
    </citation>
    <scope>NUCLEOTIDE SEQUENCE [LARGE SCALE GENOMIC DNA]</scope>
    <source>
        <tissue evidence="1">Leaves</tissue>
    </source>
</reference>
<gene>
    <name evidence="1" type="ORF">PIB30_000995</name>
</gene>
<sequence>MQYNNPASMNGIISCKQSLEKDENATSQIDYYYNKSYKEAKLMAAFLKNLIITSADSKKESSASSSRRWIDPFSPPPSEVEALAISKITYDDGGSHFYRQKYLAVYNPMKKFKSDQEKSVKNRIHKWLGVRKSKKQQQHTSNNKSIKSAIAAEIDSKTRVFFRSFKGVY</sequence>
<dbReference type="EMBL" id="JASCZI010090623">
    <property type="protein sequence ID" value="MED6142796.1"/>
    <property type="molecule type" value="Genomic_DNA"/>
</dbReference>
<organism evidence="1 2">
    <name type="scientific">Stylosanthes scabra</name>
    <dbReference type="NCBI Taxonomy" id="79078"/>
    <lineage>
        <taxon>Eukaryota</taxon>
        <taxon>Viridiplantae</taxon>
        <taxon>Streptophyta</taxon>
        <taxon>Embryophyta</taxon>
        <taxon>Tracheophyta</taxon>
        <taxon>Spermatophyta</taxon>
        <taxon>Magnoliopsida</taxon>
        <taxon>eudicotyledons</taxon>
        <taxon>Gunneridae</taxon>
        <taxon>Pentapetalae</taxon>
        <taxon>rosids</taxon>
        <taxon>fabids</taxon>
        <taxon>Fabales</taxon>
        <taxon>Fabaceae</taxon>
        <taxon>Papilionoideae</taxon>
        <taxon>50 kb inversion clade</taxon>
        <taxon>dalbergioids sensu lato</taxon>
        <taxon>Dalbergieae</taxon>
        <taxon>Pterocarpus clade</taxon>
        <taxon>Stylosanthes</taxon>
    </lineage>
</organism>
<comment type="caution">
    <text evidence="1">The sequence shown here is derived from an EMBL/GenBank/DDBJ whole genome shotgun (WGS) entry which is preliminary data.</text>
</comment>
<dbReference type="Proteomes" id="UP001341840">
    <property type="component" value="Unassembled WGS sequence"/>
</dbReference>
<accession>A0ABU6T3E7</accession>
<name>A0ABU6T3E7_9FABA</name>
<keyword evidence="2" id="KW-1185">Reference proteome</keyword>
<evidence type="ECO:0000313" key="1">
    <source>
        <dbReference type="EMBL" id="MED6142796.1"/>
    </source>
</evidence>
<evidence type="ECO:0000313" key="2">
    <source>
        <dbReference type="Proteomes" id="UP001341840"/>
    </source>
</evidence>